<evidence type="ECO:0000256" key="3">
    <source>
        <dbReference type="ARBA" id="ARBA00022448"/>
    </source>
</evidence>
<comment type="caution">
    <text evidence="11">The sequence shown here is derived from an EMBL/GenBank/DDBJ whole genome shotgun (WGS) entry which is preliminary data.</text>
</comment>
<evidence type="ECO:0000256" key="7">
    <source>
        <dbReference type="ARBA" id="ARBA00023136"/>
    </source>
</evidence>
<dbReference type="EMBL" id="BDSP01000087">
    <property type="protein sequence ID" value="GAX15094.1"/>
    <property type="molecule type" value="Genomic_DNA"/>
</dbReference>
<dbReference type="InterPro" id="IPR023395">
    <property type="entry name" value="MCP_dom_sf"/>
</dbReference>
<keyword evidence="12" id="KW-1185">Reference proteome</keyword>
<feature type="repeat" description="Solcar" evidence="8">
    <location>
        <begin position="100"/>
        <end position="190"/>
    </location>
</feature>
<evidence type="ECO:0000256" key="1">
    <source>
        <dbReference type="ARBA" id="ARBA00004141"/>
    </source>
</evidence>
<evidence type="ECO:0000256" key="6">
    <source>
        <dbReference type="ARBA" id="ARBA00022989"/>
    </source>
</evidence>
<dbReference type="PANTHER" id="PTHR45667">
    <property type="entry name" value="S-ADENOSYLMETHIONINE MITOCHONDRIAL CARRIER PROTEIN"/>
    <property type="match status" value="1"/>
</dbReference>
<organism evidence="11 12">
    <name type="scientific">Fistulifera solaris</name>
    <name type="common">Oleaginous diatom</name>
    <dbReference type="NCBI Taxonomy" id="1519565"/>
    <lineage>
        <taxon>Eukaryota</taxon>
        <taxon>Sar</taxon>
        <taxon>Stramenopiles</taxon>
        <taxon>Ochrophyta</taxon>
        <taxon>Bacillariophyta</taxon>
        <taxon>Bacillariophyceae</taxon>
        <taxon>Bacillariophycidae</taxon>
        <taxon>Naviculales</taxon>
        <taxon>Naviculaceae</taxon>
        <taxon>Fistulifera</taxon>
    </lineage>
</organism>
<feature type="transmembrane region" description="Helical" evidence="10">
    <location>
        <begin position="6"/>
        <end position="25"/>
    </location>
</feature>
<evidence type="ECO:0000256" key="8">
    <source>
        <dbReference type="PROSITE-ProRule" id="PRU00282"/>
    </source>
</evidence>
<feature type="repeat" description="Solcar" evidence="8">
    <location>
        <begin position="5"/>
        <end position="92"/>
    </location>
</feature>
<proteinExistence type="inferred from homology"/>
<evidence type="ECO:0000256" key="4">
    <source>
        <dbReference type="ARBA" id="ARBA00022692"/>
    </source>
</evidence>
<protein>
    <recommendedName>
        <fullName evidence="13">Solute carrier family 25 (Mitochondrial carnitine/acylcarnitine transporter), member 20/29</fullName>
    </recommendedName>
</protein>
<keyword evidence="5" id="KW-0677">Repeat</keyword>
<feature type="repeat" description="Solcar" evidence="8">
    <location>
        <begin position="211"/>
        <end position="305"/>
    </location>
</feature>
<evidence type="ECO:0000256" key="9">
    <source>
        <dbReference type="RuleBase" id="RU000488"/>
    </source>
</evidence>
<dbReference type="OrthoDB" id="250329at2759"/>
<evidence type="ECO:0000256" key="5">
    <source>
        <dbReference type="ARBA" id="ARBA00022737"/>
    </source>
</evidence>
<evidence type="ECO:0000256" key="10">
    <source>
        <dbReference type="SAM" id="Phobius"/>
    </source>
</evidence>
<name>A0A1Z5JM80_FISSO</name>
<accession>A0A1Z5JM80</accession>
<dbReference type="SUPFAM" id="SSF103506">
    <property type="entry name" value="Mitochondrial carrier"/>
    <property type="match status" value="1"/>
</dbReference>
<evidence type="ECO:0008006" key="13">
    <source>
        <dbReference type="Google" id="ProtNLM"/>
    </source>
</evidence>
<dbReference type="PRINTS" id="PR00926">
    <property type="entry name" value="MITOCARRIER"/>
</dbReference>
<dbReference type="Proteomes" id="UP000198406">
    <property type="component" value="Unassembled WGS sequence"/>
</dbReference>
<dbReference type="InterPro" id="IPR002067">
    <property type="entry name" value="MCP"/>
</dbReference>
<keyword evidence="3 9" id="KW-0813">Transport</keyword>
<dbReference type="GO" id="GO:0055085">
    <property type="term" value="P:transmembrane transport"/>
    <property type="evidence" value="ECO:0007669"/>
    <property type="project" value="InterPro"/>
</dbReference>
<dbReference type="GO" id="GO:0016020">
    <property type="term" value="C:membrane"/>
    <property type="evidence" value="ECO:0007669"/>
    <property type="project" value="UniProtKB-SubCell"/>
</dbReference>
<gene>
    <name evidence="11" type="ORF">FisN_12Lh209</name>
</gene>
<sequence>MSDGSSLLVNVLASGMAGIIARIFTHPLDTAKARLQAVSNTQQQYQGTADVLRKTLRTEGIRGFYRGFGAVLVGGTPGTAIYLCGYEAAKKGLAEQYRGNDFVIHFTAGMIAETLACIIYVPVDVVKERMQVQHKTGGGALMYRNSWDALQKIAATEGLAGIYKGYAATLGSFGPFSALYFVCYERFKYWTRLHLTQSNHSELRELEHIEVPFHWLLVCSSSAGALASWVTSPLDMVKLRLQVQRGIDHSNSNIAATYNGVWDCWQKTYRAGGLAGLWRGAGARVLYTVPATTITMTSYETCQSIIAKALS</sequence>
<dbReference type="PROSITE" id="PS50920">
    <property type="entry name" value="SOLCAR"/>
    <property type="match status" value="3"/>
</dbReference>
<dbReference type="AlphaFoldDB" id="A0A1Z5JM80"/>
<comment type="similarity">
    <text evidence="2 9">Belongs to the mitochondrial carrier (TC 2.A.29) family.</text>
</comment>
<dbReference type="InParanoid" id="A0A1Z5JM80"/>
<keyword evidence="7 8" id="KW-0472">Membrane</keyword>
<keyword evidence="6 10" id="KW-1133">Transmembrane helix</keyword>
<dbReference type="InterPro" id="IPR018108">
    <property type="entry name" value="MCP_transmembrane"/>
</dbReference>
<keyword evidence="4 8" id="KW-0812">Transmembrane</keyword>
<comment type="subcellular location">
    <subcellularLocation>
        <location evidence="1">Membrane</location>
        <topology evidence="1">Multi-pass membrane protein</topology>
    </subcellularLocation>
</comment>
<evidence type="ECO:0000256" key="2">
    <source>
        <dbReference type="ARBA" id="ARBA00006375"/>
    </source>
</evidence>
<dbReference type="Pfam" id="PF00153">
    <property type="entry name" value="Mito_carr"/>
    <property type="match status" value="3"/>
</dbReference>
<dbReference type="Gene3D" id="1.50.40.10">
    <property type="entry name" value="Mitochondrial carrier domain"/>
    <property type="match status" value="2"/>
</dbReference>
<feature type="transmembrane region" description="Helical" evidence="10">
    <location>
        <begin position="103"/>
        <end position="123"/>
    </location>
</feature>
<reference evidence="11 12" key="1">
    <citation type="journal article" date="2015" name="Plant Cell">
        <title>Oil accumulation by the oleaginous diatom Fistulifera solaris as revealed by the genome and transcriptome.</title>
        <authorList>
            <person name="Tanaka T."/>
            <person name="Maeda Y."/>
            <person name="Veluchamy A."/>
            <person name="Tanaka M."/>
            <person name="Abida H."/>
            <person name="Marechal E."/>
            <person name="Bowler C."/>
            <person name="Muto M."/>
            <person name="Sunaga Y."/>
            <person name="Tanaka M."/>
            <person name="Yoshino T."/>
            <person name="Taniguchi T."/>
            <person name="Fukuda Y."/>
            <person name="Nemoto M."/>
            <person name="Matsumoto M."/>
            <person name="Wong P.S."/>
            <person name="Aburatani S."/>
            <person name="Fujibuchi W."/>
        </authorList>
    </citation>
    <scope>NUCLEOTIDE SEQUENCE [LARGE SCALE GENOMIC DNA]</scope>
    <source>
        <strain evidence="11 12">JPCC DA0580</strain>
    </source>
</reference>
<feature type="transmembrane region" description="Helical" evidence="10">
    <location>
        <begin position="63"/>
        <end position="83"/>
    </location>
</feature>
<evidence type="ECO:0000313" key="11">
    <source>
        <dbReference type="EMBL" id="GAX15094.1"/>
    </source>
</evidence>
<evidence type="ECO:0000313" key="12">
    <source>
        <dbReference type="Proteomes" id="UP000198406"/>
    </source>
</evidence>